<evidence type="ECO:0000313" key="10">
    <source>
        <dbReference type="EMBL" id="KPV43457.1"/>
    </source>
</evidence>
<evidence type="ECO:0000259" key="9">
    <source>
        <dbReference type="SMART" id="SM00977"/>
    </source>
</evidence>
<dbReference type="InterPro" id="IPR011063">
    <property type="entry name" value="TilS/TtcA_N"/>
</dbReference>
<dbReference type="NCBIfam" id="TIGR02432">
    <property type="entry name" value="lysidine_TilS_N"/>
    <property type="match status" value="1"/>
</dbReference>
<evidence type="ECO:0000256" key="1">
    <source>
        <dbReference type="ARBA" id="ARBA00004496"/>
    </source>
</evidence>
<reference evidence="10 11" key="1">
    <citation type="submission" date="2015-09" db="EMBL/GenBank/DDBJ databases">
        <title>Draft genome sequence of Alicyclobacillus ferrooxydans DSM 22381.</title>
        <authorList>
            <person name="Hemp J."/>
        </authorList>
    </citation>
    <scope>NUCLEOTIDE SEQUENCE [LARGE SCALE GENOMIC DNA]</scope>
    <source>
        <strain evidence="10 11">TC-34</strain>
    </source>
</reference>
<dbReference type="AlphaFoldDB" id="A0A0P9CCT7"/>
<dbReference type="SUPFAM" id="SSF52402">
    <property type="entry name" value="Adenine nucleotide alpha hydrolases-like"/>
    <property type="match status" value="1"/>
</dbReference>
<dbReference type="HAMAP" id="MF_01161">
    <property type="entry name" value="tRNA_Ile_lys_synt"/>
    <property type="match status" value="1"/>
</dbReference>
<name>A0A0P9CCT7_9BACL</name>
<comment type="subcellular location">
    <subcellularLocation>
        <location evidence="1 8">Cytoplasm</location>
    </subcellularLocation>
</comment>
<dbReference type="InterPro" id="IPR014729">
    <property type="entry name" value="Rossmann-like_a/b/a_fold"/>
</dbReference>
<organism evidence="10 11">
    <name type="scientific">Alicyclobacillus ferrooxydans</name>
    <dbReference type="NCBI Taxonomy" id="471514"/>
    <lineage>
        <taxon>Bacteria</taxon>
        <taxon>Bacillati</taxon>
        <taxon>Bacillota</taxon>
        <taxon>Bacilli</taxon>
        <taxon>Bacillales</taxon>
        <taxon>Alicyclobacillaceae</taxon>
        <taxon>Alicyclobacillus</taxon>
    </lineage>
</organism>
<evidence type="ECO:0000256" key="4">
    <source>
        <dbReference type="ARBA" id="ARBA00022694"/>
    </source>
</evidence>
<dbReference type="GO" id="GO:0006400">
    <property type="term" value="P:tRNA modification"/>
    <property type="evidence" value="ECO:0007669"/>
    <property type="project" value="UniProtKB-UniRule"/>
</dbReference>
<evidence type="ECO:0000313" key="11">
    <source>
        <dbReference type="Proteomes" id="UP000050482"/>
    </source>
</evidence>
<evidence type="ECO:0000256" key="2">
    <source>
        <dbReference type="ARBA" id="ARBA00022490"/>
    </source>
</evidence>
<dbReference type="EMBL" id="LJCO01000050">
    <property type="protein sequence ID" value="KPV43457.1"/>
    <property type="molecule type" value="Genomic_DNA"/>
</dbReference>
<dbReference type="PANTHER" id="PTHR43033:SF1">
    <property type="entry name" value="TRNA(ILE)-LYSIDINE SYNTHASE-RELATED"/>
    <property type="match status" value="1"/>
</dbReference>
<comment type="function">
    <text evidence="8">Ligates lysine onto the cytidine present at position 34 of the AUA codon-specific tRNA(Ile) that contains the anticodon CAU, in an ATP-dependent manner. Cytidine is converted to lysidine, thus changing the amino acid specificity of the tRNA from methionine to isoleucine.</text>
</comment>
<sequence length="510" mass="57351">MSGAFSLGDVVRRFIESSYPDASSQDWTVALSGGVDSMVLTRLLKPIADEWGVSLSAVHVNHGMRAEAARDAQFAEKACNELGIPLSLKTISLHDVPPELHKSVEADARRLRYQAIVECVLGVQNVPGSSGVPRGKADSNPSGGQVMGDSVENNKVHKPVVFLAHHADDQVETVLLRLLRGTSVEGLRGMQPVREWQGIRWMRPLLTVSKSQLVDYASSNGIDCIQDETNFDTHFTRNYIRHEVIPKLHHVQPNLAEVIGRLTDVLEAEDRWLAEVSQEHFRTLVQKRGKDLVIHTERLLSIPLPLQRRVVKIILYCLASADWTFDHVDSILRLCRESGASALVHLPGRVRVRKSYNELHFLRVDSRKSDIGSVTGAGQLKWRLDEQSMCRLQWSGSEQSWTFRCDRWNGREALGLLLADRYQALFPKGLEVTIRSYRAGERMKVLGLQGSKKVQDLFVDAKVPRHLRAEWPCFYVGDDLVWVPGVARSTLFLLDEFQDGWHVIAQSVPS</sequence>
<dbReference type="Pfam" id="PF01171">
    <property type="entry name" value="ATP_bind_3"/>
    <property type="match status" value="2"/>
</dbReference>
<dbReference type="PATRIC" id="fig|471514.4.peg.4357"/>
<dbReference type="SMART" id="SM00977">
    <property type="entry name" value="TilS_C"/>
    <property type="match status" value="1"/>
</dbReference>
<gene>
    <name evidence="8" type="primary">tilS</name>
    <name evidence="10" type="ORF">AN477_12285</name>
</gene>
<proteinExistence type="inferred from homology"/>
<comment type="catalytic activity">
    <reaction evidence="7 8">
        <text>cytidine(34) in tRNA(Ile2) + L-lysine + ATP = lysidine(34) in tRNA(Ile2) + AMP + diphosphate + H(+)</text>
        <dbReference type="Rhea" id="RHEA:43744"/>
        <dbReference type="Rhea" id="RHEA-COMP:10625"/>
        <dbReference type="Rhea" id="RHEA-COMP:10670"/>
        <dbReference type="ChEBI" id="CHEBI:15378"/>
        <dbReference type="ChEBI" id="CHEBI:30616"/>
        <dbReference type="ChEBI" id="CHEBI:32551"/>
        <dbReference type="ChEBI" id="CHEBI:33019"/>
        <dbReference type="ChEBI" id="CHEBI:82748"/>
        <dbReference type="ChEBI" id="CHEBI:83665"/>
        <dbReference type="ChEBI" id="CHEBI:456215"/>
        <dbReference type="EC" id="6.3.4.19"/>
    </reaction>
</comment>
<dbReference type="RefSeq" id="WP_054969460.1">
    <property type="nucleotide sequence ID" value="NZ_LJCO01000050.1"/>
</dbReference>
<dbReference type="SUPFAM" id="SSF56037">
    <property type="entry name" value="PheT/TilS domain"/>
    <property type="match status" value="1"/>
</dbReference>
<keyword evidence="11" id="KW-1185">Reference proteome</keyword>
<comment type="domain">
    <text evidence="8">The N-terminal region contains the highly conserved SGGXDS motif, predicted to be a P-loop motif involved in ATP binding.</text>
</comment>
<dbReference type="InterPro" id="IPR012094">
    <property type="entry name" value="tRNA_Ile_lys_synt"/>
</dbReference>
<dbReference type="OrthoDB" id="9807403at2"/>
<dbReference type="InterPro" id="IPR012796">
    <property type="entry name" value="Lysidine-tRNA-synth_C"/>
</dbReference>
<dbReference type="EC" id="6.3.4.19" evidence="8"/>
<keyword evidence="6 8" id="KW-0067">ATP-binding</keyword>
<dbReference type="CDD" id="cd01992">
    <property type="entry name" value="TilS_N"/>
    <property type="match status" value="1"/>
</dbReference>
<keyword evidence="4 8" id="KW-0819">tRNA processing</keyword>
<evidence type="ECO:0000256" key="6">
    <source>
        <dbReference type="ARBA" id="ARBA00022840"/>
    </source>
</evidence>
<dbReference type="NCBIfam" id="TIGR02433">
    <property type="entry name" value="lysidine_TilS_C"/>
    <property type="match status" value="1"/>
</dbReference>
<evidence type="ECO:0000256" key="3">
    <source>
        <dbReference type="ARBA" id="ARBA00022598"/>
    </source>
</evidence>
<dbReference type="InterPro" id="IPR015262">
    <property type="entry name" value="tRNA_Ile_lys_synt_subst-bd"/>
</dbReference>
<dbReference type="GO" id="GO:0032267">
    <property type="term" value="F:tRNA(Ile)-lysidine synthase activity"/>
    <property type="evidence" value="ECO:0007669"/>
    <property type="project" value="UniProtKB-EC"/>
</dbReference>
<evidence type="ECO:0000256" key="5">
    <source>
        <dbReference type="ARBA" id="ARBA00022741"/>
    </source>
</evidence>
<keyword evidence="5 8" id="KW-0547">Nucleotide-binding</keyword>
<evidence type="ECO:0000256" key="7">
    <source>
        <dbReference type="ARBA" id="ARBA00048539"/>
    </source>
</evidence>
<keyword evidence="2 8" id="KW-0963">Cytoplasm</keyword>
<dbReference type="GO" id="GO:0005524">
    <property type="term" value="F:ATP binding"/>
    <property type="evidence" value="ECO:0007669"/>
    <property type="project" value="UniProtKB-UniRule"/>
</dbReference>
<feature type="domain" description="Lysidine-tRNA(Ile) synthetase C-terminal" evidence="9">
    <location>
        <begin position="432"/>
        <end position="505"/>
    </location>
</feature>
<dbReference type="Gene3D" id="3.30.465.60">
    <property type="match status" value="1"/>
</dbReference>
<protein>
    <recommendedName>
        <fullName evidence="8">tRNA(Ile)-lysidine synthase</fullName>
        <ecNumber evidence="8">6.3.4.19</ecNumber>
    </recommendedName>
    <alternativeName>
        <fullName evidence="8">tRNA(Ile)-2-lysyl-cytidine synthase</fullName>
    </alternativeName>
    <alternativeName>
        <fullName evidence="8">tRNA(Ile)-lysidine synthetase</fullName>
    </alternativeName>
</protein>
<comment type="similarity">
    <text evidence="8">Belongs to the tRNA(Ile)-lysidine synthase family.</text>
</comment>
<evidence type="ECO:0000256" key="8">
    <source>
        <dbReference type="HAMAP-Rule" id="MF_01161"/>
    </source>
</evidence>
<dbReference type="STRING" id="471514.AN477_12285"/>
<dbReference type="PANTHER" id="PTHR43033">
    <property type="entry name" value="TRNA(ILE)-LYSIDINE SYNTHASE-RELATED"/>
    <property type="match status" value="1"/>
</dbReference>
<dbReference type="SUPFAM" id="SSF82829">
    <property type="entry name" value="MesJ substrate recognition domain-like"/>
    <property type="match status" value="1"/>
</dbReference>
<comment type="caution">
    <text evidence="10">The sequence shown here is derived from an EMBL/GenBank/DDBJ whole genome shotgun (WGS) entry which is preliminary data.</text>
</comment>
<dbReference type="InterPro" id="IPR012795">
    <property type="entry name" value="tRNA_Ile_lys_synt_N"/>
</dbReference>
<feature type="binding site" evidence="8">
    <location>
        <begin position="32"/>
        <end position="37"/>
    </location>
    <ligand>
        <name>ATP</name>
        <dbReference type="ChEBI" id="CHEBI:30616"/>
    </ligand>
</feature>
<keyword evidence="3 8" id="KW-0436">Ligase</keyword>
<dbReference type="Proteomes" id="UP000050482">
    <property type="component" value="Unassembled WGS sequence"/>
</dbReference>
<dbReference type="Gene3D" id="3.40.50.620">
    <property type="entry name" value="HUPs"/>
    <property type="match status" value="1"/>
</dbReference>
<accession>A0A0P9CCT7</accession>
<dbReference type="GO" id="GO:0005737">
    <property type="term" value="C:cytoplasm"/>
    <property type="evidence" value="ECO:0007669"/>
    <property type="project" value="UniProtKB-SubCell"/>
</dbReference>
<dbReference type="Pfam" id="PF09179">
    <property type="entry name" value="TilS"/>
    <property type="match status" value="1"/>
</dbReference>
<dbReference type="Pfam" id="PF11734">
    <property type="entry name" value="TilS_C"/>
    <property type="match status" value="1"/>
</dbReference>